<dbReference type="EC" id="2.7.1.24" evidence="8 9"/>
<keyword evidence="2 8" id="KW-0963">Cytoplasm</keyword>
<comment type="subcellular location">
    <subcellularLocation>
        <location evidence="8">Cytoplasm</location>
    </subcellularLocation>
</comment>
<dbReference type="Gene3D" id="3.40.50.300">
    <property type="entry name" value="P-loop containing nucleotide triphosphate hydrolases"/>
    <property type="match status" value="1"/>
</dbReference>
<dbReference type="InterPro" id="IPR027417">
    <property type="entry name" value="P-loop_NTPase"/>
</dbReference>
<reference evidence="10 11" key="1">
    <citation type="submission" date="2020-07" db="EMBL/GenBank/DDBJ databases">
        <authorList>
            <person name="Criscuolo A."/>
        </authorList>
    </citation>
    <scope>NUCLEOTIDE SEQUENCE [LARGE SCALE GENOMIC DNA]</scope>
    <source>
        <strain evidence="10">CIP107946</strain>
    </source>
</reference>
<gene>
    <name evidence="8 10" type="primary">coaE</name>
    <name evidence="10" type="ORF">JEOPIN946_00951</name>
</gene>
<dbReference type="NCBIfam" id="TIGR00152">
    <property type="entry name" value="dephospho-CoA kinase"/>
    <property type="match status" value="1"/>
</dbReference>
<name>A0A6V7RCZ0_9BACL</name>
<dbReference type="GO" id="GO:0005524">
    <property type="term" value="F:ATP binding"/>
    <property type="evidence" value="ECO:0007669"/>
    <property type="project" value="UniProtKB-UniRule"/>
</dbReference>
<evidence type="ECO:0000256" key="3">
    <source>
        <dbReference type="ARBA" id="ARBA00022679"/>
    </source>
</evidence>
<dbReference type="FunFam" id="3.40.50.300:FF:000991">
    <property type="entry name" value="Dephospho-CoA kinase"/>
    <property type="match status" value="1"/>
</dbReference>
<dbReference type="RefSeq" id="WP_186077355.1">
    <property type="nucleotide sequence ID" value="NZ_CBCSFO010000005.1"/>
</dbReference>
<evidence type="ECO:0000256" key="8">
    <source>
        <dbReference type="HAMAP-Rule" id="MF_00376"/>
    </source>
</evidence>
<evidence type="ECO:0000256" key="1">
    <source>
        <dbReference type="ARBA" id="ARBA00009018"/>
    </source>
</evidence>
<dbReference type="HAMAP" id="MF_00376">
    <property type="entry name" value="Dephospho_CoA_kinase"/>
    <property type="match status" value="1"/>
</dbReference>
<protein>
    <recommendedName>
        <fullName evidence="8 9">Dephospho-CoA kinase</fullName>
        <ecNumber evidence="8 9">2.7.1.24</ecNumber>
    </recommendedName>
    <alternativeName>
        <fullName evidence="8">Dephosphocoenzyme A kinase</fullName>
    </alternativeName>
</protein>
<comment type="caution">
    <text evidence="10">The sequence shown here is derived from an EMBL/GenBank/DDBJ whole genome shotgun (WGS) entry which is preliminary data.</text>
</comment>
<keyword evidence="11" id="KW-1185">Reference proteome</keyword>
<accession>A0A6V7RCZ0</accession>
<evidence type="ECO:0000256" key="4">
    <source>
        <dbReference type="ARBA" id="ARBA00022741"/>
    </source>
</evidence>
<dbReference type="GO" id="GO:0015937">
    <property type="term" value="P:coenzyme A biosynthetic process"/>
    <property type="evidence" value="ECO:0007669"/>
    <property type="project" value="UniProtKB-UniRule"/>
</dbReference>
<dbReference type="UniPathway" id="UPA00241">
    <property type="reaction ID" value="UER00356"/>
</dbReference>
<dbReference type="InterPro" id="IPR001977">
    <property type="entry name" value="Depp_CoAkinase"/>
</dbReference>
<keyword evidence="7 8" id="KW-0173">Coenzyme A biosynthesis</keyword>
<evidence type="ECO:0000256" key="5">
    <source>
        <dbReference type="ARBA" id="ARBA00022777"/>
    </source>
</evidence>
<dbReference type="SUPFAM" id="SSF52540">
    <property type="entry name" value="P-loop containing nucleoside triphosphate hydrolases"/>
    <property type="match status" value="1"/>
</dbReference>
<comment type="similarity">
    <text evidence="1 8">Belongs to the CoaE family.</text>
</comment>
<comment type="function">
    <text evidence="8">Catalyzes the phosphorylation of the 3'-hydroxyl group of dephosphocoenzyme A to form coenzyme A.</text>
</comment>
<keyword evidence="5 8" id="KW-0418">Kinase</keyword>
<keyword evidence="6 8" id="KW-0067">ATP-binding</keyword>
<keyword evidence="4 8" id="KW-0547">Nucleotide-binding</keyword>
<dbReference type="GO" id="GO:0004140">
    <property type="term" value="F:dephospho-CoA kinase activity"/>
    <property type="evidence" value="ECO:0007669"/>
    <property type="project" value="UniProtKB-UniRule"/>
</dbReference>
<evidence type="ECO:0000313" key="11">
    <source>
        <dbReference type="Proteomes" id="UP000588186"/>
    </source>
</evidence>
<dbReference type="PROSITE" id="PS51219">
    <property type="entry name" value="DPCK"/>
    <property type="match status" value="1"/>
</dbReference>
<dbReference type="Pfam" id="PF01121">
    <property type="entry name" value="CoaE"/>
    <property type="match status" value="1"/>
</dbReference>
<dbReference type="Proteomes" id="UP000588186">
    <property type="component" value="Unassembled WGS sequence"/>
</dbReference>
<evidence type="ECO:0000256" key="7">
    <source>
        <dbReference type="ARBA" id="ARBA00022993"/>
    </source>
</evidence>
<dbReference type="GO" id="GO:0005737">
    <property type="term" value="C:cytoplasm"/>
    <property type="evidence" value="ECO:0007669"/>
    <property type="project" value="UniProtKB-SubCell"/>
</dbReference>
<evidence type="ECO:0000313" key="10">
    <source>
        <dbReference type="EMBL" id="CAD2075181.1"/>
    </source>
</evidence>
<dbReference type="AlphaFoldDB" id="A0A6V7RCZ0"/>
<dbReference type="CDD" id="cd02022">
    <property type="entry name" value="DPCK"/>
    <property type="match status" value="1"/>
</dbReference>
<comment type="catalytic activity">
    <reaction evidence="8">
        <text>3'-dephospho-CoA + ATP = ADP + CoA + H(+)</text>
        <dbReference type="Rhea" id="RHEA:18245"/>
        <dbReference type="ChEBI" id="CHEBI:15378"/>
        <dbReference type="ChEBI" id="CHEBI:30616"/>
        <dbReference type="ChEBI" id="CHEBI:57287"/>
        <dbReference type="ChEBI" id="CHEBI:57328"/>
        <dbReference type="ChEBI" id="CHEBI:456216"/>
        <dbReference type="EC" id="2.7.1.24"/>
    </reaction>
</comment>
<sequence length="198" mass="22401">MKKKHKVIGITGGIASGKSTVSDYIKSKGYPVLDADIYARKVVEPGSQGLKEIVEAFGEAALNEDGTMNRQQVGSIIFNDPKKRAILNGITHPIIRQKMNEDRDFYLQTTHVFQDIPLLFENGLERQMDEVIVVYVDRAVQIKRLMTRNNMSEADAISRIESQMSLDEKKDRASVVFDNTGTIETLYKQIDDYLQELS</sequence>
<evidence type="ECO:0000256" key="2">
    <source>
        <dbReference type="ARBA" id="ARBA00022490"/>
    </source>
</evidence>
<dbReference type="PANTHER" id="PTHR10695:SF46">
    <property type="entry name" value="BIFUNCTIONAL COENZYME A SYNTHASE-RELATED"/>
    <property type="match status" value="1"/>
</dbReference>
<feature type="binding site" evidence="8">
    <location>
        <begin position="15"/>
        <end position="20"/>
    </location>
    <ligand>
        <name>ATP</name>
        <dbReference type="ChEBI" id="CHEBI:30616"/>
    </ligand>
</feature>
<dbReference type="EMBL" id="CAJEWB010000010">
    <property type="protein sequence ID" value="CAD2075181.1"/>
    <property type="molecule type" value="Genomic_DNA"/>
</dbReference>
<evidence type="ECO:0000256" key="6">
    <source>
        <dbReference type="ARBA" id="ARBA00022840"/>
    </source>
</evidence>
<organism evidence="10 11">
    <name type="scientific">Phocicoccus pinnipedialis</name>
    <dbReference type="NCBI Taxonomy" id="110845"/>
    <lineage>
        <taxon>Bacteria</taxon>
        <taxon>Bacillati</taxon>
        <taxon>Bacillota</taxon>
        <taxon>Bacilli</taxon>
        <taxon>Bacillales</taxon>
        <taxon>Salinicoccaceae</taxon>
        <taxon>Phocicoccus</taxon>
    </lineage>
</organism>
<dbReference type="PANTHER" id="PTHR10695">
    <property type="entry name" value="DEPHOSPHO-COA KINASE-RELATED"/>
    <property type="match status" value="1"/>
</dbReference>
<evidence type="ECO:0000256" key="9">
    <source>
        <dbReference type="NCBIfam" id="TIGR00152"/>
    </source>
</evidence>
<proteinExistence type="inferred from homology"/>
<keyword evidence="3 8" id="KW-0808">Transferase</keyword>
<comment type="pathway">
    <text evidence="8">Cofactor biosynthesis; coenzyme A biosynthesis; CoA from (R)-pantothenate: step 5/5.</text>
</comment>